<dbReference type="InterPro" id="IPR015947">
    <property type="entry name" value="PUA-like_sf"/>
</dbReference>
<dbReference type="InterPro" id="IPR041366">
    <property type="entry name" value="Pre-PUA"/>
</dbReference>
<dbReference type="SUPFAM" id="SSF55159">
    <property type="entry name" value="eIF1-like"/>
    <property type="match status" value="1"/>
</dbReference>
<dbReference type="Gene3D" id="3.30.780.10">
    <property type="entry name" value="SUI1-like domain"/>
    <property type="match status" value="1"/>
</dbReference>
<dbReference type="Pfam" id="PF26292">
    <property type="entry name" value="PUA_elF2D"/>
    <property type="match status" value="1"/>
</dbReference>
<feature type="region of interest" description="Disordered" evidence="2">
    <location>
        <begin position="192"/>
        <end position="229"/>
    </location>
</feature>
<name>K3X274_GLOUD</name>
<dbReference type="InterPro" id="IPR048247">
    <property type="entry name" value="eIF2D_N"/>
</dbReference>
<proteinExistence type="predicted"/>
<evidence type="ECO:0000313" key="4">
    <source>
        <dbReference type="EnsemblProtists" id="PYU1_T011323"/>
    </source>
</evidence>
<dbReference type="InterPro" id="IPR036877">
    <property type="entry name" value="SUI1_dom_sf"/>
</dbReference>
<dbReference type="CDD" id="cd21156">
    <property type="entry name" value="PUA_eIF2d-like"/>
    <property type="match status" value="1"/>
</dbReference>
<dbReference type="InterPro" id="IPR058886">
    <property type="entry name" value="SWIB_eIF2D"/>
</dbReference>
<dbReference type="InterPro" id="IPR036885">
    <property type="entry name" value="SWIB_MDM2_dom_sf"/>
</dbReference>
<reference evidence="5" key="2">
    <citation type="submission" date="2010-04" db="EMBL/GenBank/DDBJ databases">
        <authorList>
            <person name="Buell R."/>
            <person name="Hamilton J."/>
            <person name="Hostetler J."/>
        </authorList>
    </citation>
    <scope>NUCLEOTIDE SEQUENCE [LARGE SCALE GENOMIC DNA]</scope>
    <source>
        <strain evidence="5">DAOM:BR144</strain>
    </source>
</reference>
<dbReference type="NCBIfam" id="TIGR00451">
    <property type="entry name" value="unchar_dom_2"/>
    <property type="match status" value="1"/>
</dbReference>
<dbReference type="PROSITE" id="PS50890">
    <property type="entry name" value="PUA"/>
    <property type="match status" value="1"/>
</dbReference>
<reference evidence="4" key="3">
    <citation type="submission" date="2015-02" db="UniProtKB">
        <authorList>
            <consortium name="EnsemblProtists"/>
        </authorList>
    </citation>
    <scope>IDENTIFICATION</scope>
    <source>
        <strain evidence="4">DAOM BR144</strain>
    </source>
</reference>
<dbReference type="InterPro" id="IPR004521">
    <property type="entry name" value="Uncharacterised_CHP00451"/>
</dbReference>
<dbReference type="HOGENOM" id="CLU_012487_1_1_1"/>
<dbReference type="STRING" id="431595.K3X274"/>
<keyword evidence="5" id="KW-1185">Reference proteome</keyword>
<dbReference type="Pfam" id="PF17832">
    <property type="entry name" value="Pre-PUA"/>
    <property type="match status" value="1"/>
</dbReference>
<organism evidence="4 5">
    <name type="scientific">Globisporangium ultimum (strain ATCC 200006 / CBS 805.95 / DAOM BR144)</name>
    <name type="common">Pythium ultimum</name>
    <dbReference type="NCBI Taxonomy" id="431595"/>
    <lineage>
        <taxon>Eukaryota</taxon>
        <taxon>Sar</taxon>
        <taxon>Stramenopiles</taxon>
        <taxon>Oomycota</taxon>
        <taxon>Peronosporomycetes</taxon>
        <taxon>Pythiales</taxon>
        <taxon>Pythiaceae</taxon>
        <taxon>Globisporangium</taxon>
    </lineage>
</organism>
<dbReference type="EMBL" id="GL376562">
    <property type="status" value="NOT_ANNOTATED_CDS"/>
    <property type="molecule type" value="Genomic_DNA"/>
</dbReference>
<dbReference type="Pfam" id="PF26291">
    <property type="entry name" value="SWIB_eIF2D"/>
    <property type="match status" value="1"/>
</dbReference>
<dbReference type="InterPro" id="IPR048248">
    <property type="entry name" value="PUA_eIF2d-like"/>
</dbReference>
<dbReference type="PANTHER" id="PTHR12217:SF4">
    <property type="entry name" value="EUKARYOTIC TRANSLATION INITIATION FACTOR 2D"/>
    <property type="match status" value="1"/>
</dbReference>
<dbReference type="eggNOG" id="KOG2522">
    <property type="taxonomic scope" value="Eukaryota"/>
</dbReference>
<dbReference type="InterPro" id="IPR039757">
    <property type="entry name" value="EIF2D"/>
</dbReference>
<protein>
    <recommendedName>
        <fullName evidence="3">SUI1 domain-containing protein</fullName>
    </recommendedName>
</protein>
<dbReference type="Gene3D" id="3.10.400.20">
    <property type="match status" value="1"/>
</dbReference>
<evidence type="ECO:0000259" key="3">
    <source>
        <dbReference type="PROSITE" id="PS50296"/>
    </source>
</evidence>
<dbReference type="InterPro" id="IPR001950">
    <property type="entry name" value="SUI1"/>
</dbReference>
<dbReference type="GO" id="GO:0003743">
    <property type="term" value="F:translation initiation factor activity"/>
    <property type="evidence" value="ECO:0007669"/>
    <property type="project" value="InterPro"/>
</dbReference>
<dbReference type="SUPFAM" id="SSF88697">
    <property type="entry name" value="PUA domain-like"/>
    <property type="match status" value="1"/>
</dbReference>
<dbReference type="FunCoup" id="K3X274">
    <property type="interactions" value="343"/>
</dbReference>
<dbReference type="OMA" id="MFLKPYR"/>
<accession>K3X274</accession>
<dbReference type="Pfam" id="PF01253">
    <property type="entry name" value="SUI1"/>
    <property type="match status" value="1"/>
</dbReference>
<dbReference type="GO" id="GO:0001731">
    <property type="term" value="P:formation of translation preinitiation complex"/>
    <property type="evidence" value="ECO:0007669"/>
    <property type="project" value="InterPro"/>
</dbReference>
<dbReference type="VEuPathDB" id="FungiDB:PYU1_G011298"/>
<evidence type="ECO:0000256" key="1">
    <source>
        <dbReference type="ARBA" id="ARBA00022490"/>
    </source>
</evidence>
<dbReference type="GO" id="GO:0003723">
    <property type="term" value="F:RNA binding"/>
    <property type="evidence" value="ECO:0007669"/>
    <property type="project" value="InterPro"/>
</dbReference>
<dbReference type="InParanoid" id="K3X274"/>
<sequence length="605" mass="67026">MFAKPQKTSGSSLLKNKDVKKLRKDVAARFSATCADDTMLALLLPSKSDVKKVSFQAPSRMVVYAVDATREPVLFDSSGKGDFCFTVYALWRAPHVLPKLVVHAPVSEFVLRGADVMLPGVVFTSMDEVASLRKGELRAVYARGNPLPFAVGELLVDASDIERHGKKGKGLRLLHCVGDELWQMGPKTMPNEGFVGDRVMPIDASGNAQDDSDDDDEDETKRGGDEGKAEELEVKLKDVTLEDKEQDEEATETVISKEDMDQLYIQTLLQALKAGKIKEKELPMLASTFYASVLLPSRAAGVSLNIKLSSFKKSSVFLKQMAARGLLQVSEKDGIQTITSISRRHPDVIDHELYRTEEDAKSEEDAAANAAAGKPAFVPGQFAPEVEEYLGLNQSLKTMFLSDREHADAHFQDAKDKKYWTTVEVRDAITKYVDVNELVDMRDKKFIKLNGPMTDALFGKKAPANGGYPERMTRADVLKQLLSKCQRYHRVKLYPGHEPKLHGGDIRSVTIHAERSKSHANSITTSIAFYQQFGIDGAQFAKEAQKKWGCSATTQPSPDKQKGEEIKVQGQMVNEVLEHLATAYKINTAKYCEVSYGKNVKAKKK</sequence>
<evidence type="ECO:0000256" key="2">
    <source>
        <dbReference type="SAM" id="MobiDB-lite"/>
    </source>
</evidence>
<keyword evidence="1" id="KW-0963">Cytoplasm</keyword>
<dbReference type="SUPFAM" id="SSF47592">
    <property type="entry name" value="SWIB/MDM2 domain"/>
    <property type="match status" value="1"/>
</dbReference>
<dbReference type="EnsemblProtists" id="PYU1_T011323">
    <property type="protein sequence ID" value="PYU1_T011323"/>
    <property type="gene ID" value="PYU1_G011298"/>
</dbReference>
<feature type="domain" description="SUI1" evidence="3">
    <location>
        <begin position="511"/>
        <end position="584"/>
    </location>
</feature>
<dbReference type="InterPro" id="IPR057429">
    <property type="entry name" value="WH_eIF2D"/>
</dbReference>
<reference evidence="5" key="1">
    <citation type="journal article" date="2010" name="Genome Biol.">
        <title>Genome sequence of the necrotrophic plant pathogen Pythium ultimum reveals original pathogenicity mechanisms and effector repertoire.</title>
        <authorList>
            <person name="Levesque C.A."/>
            <person name="Brouwer H."/>
            <person name="Cano L."/>
            <person name="Hamilton J.P."/>
            <person name="Holt C."/>
            <person name="Huitema E."/>
            <person name="Raffaele S."/>
            <person name="Robideau G.P."/>
            <person name="Thines M."/>
            <person name="Win J."/>
            <person name="Zerillo M.M."/>
            <person name="Beakes G.W."/>
            <person name="Boore J.L."/>
            <person name="Busam D."/>
            <person name="Dumas B."/>
            <person name="Ferriera S."/>
            <person name="Fuerstenberg S.I."/>
            <person name="Gachon C.M."/>
            <person name="Gaulin E."/>
            <person name="Govers F."/>
            <person name="Grenville-Briggs L."/>
            <person name="Horner N."/>
            <person name="Hostetler J."/>
            <person name="Jiang R.H."/>
            <person name="Johnson J."/>
            <person name="Krajaejun T."/>
            <person name="Lin H."/>
            <person name="Meijer H.J."/>
            <person name="Moore B."/>
            <person name="Morris P."/>
            <person name="Phuntmart V."/>
            <person name="Puiu D."/>
            <person name="Shetty J."/>
            <person name="Stajich J.E."/>
            <person name="Tripathy S."/>
            <person name="Wawra S."/>
            <person name="van West P."/>
            <person name="Whitty B.R."/>
            <person name="Coutinho P.M."/>
            <person name="Henrissat B."/>
            <person name="Martin F."/>
            <person name="Thomas P.D."/>
            <person name="Tyler B.M."/>
            <person name="De Vries R.P."/>
            <person name="Kamoun S."/>
            <person name="Yandell M."/>
            <person name="Tisserat N."/>
            <person name="Buell C.R."/>
        </authorList>
    </citation>
    <scope>NUCLEOTIDE SEQUENCE</scope>
    <source>
        <strain evidence="5">DAOM:BR144</strain>
    </source>
</reference>
<dbReference type="PANTHER" id="PTHR12217">
    <property type="entry name" value="EUKARYOTIC TRANSLATION INITIATION FACTOR 2D"/>
    <property type="match status" value="1"/>
</dbReference>
<dbReference type="Pfam" id="PF25304">
    <property type="entry name" value="WHD_eIF2D"/>
    <property type="match status" value="1"/>
</dbReference>
<feature type="compositionally biased region" description="Basic and acidic residues" evidence="2">
    <location>
        <begin position="219"/>
        <end position="229"/>
    </location>
</feature>
<dbReference type="AlphaFoldDB" id="K3X274"/>
<dbReference type="CDD" id="cd11610">
    <property type="entry name" value="eIF2D_N"/>
    <property type="match status" value="1"/>
</dbReference>
<dbReference type="Proteomes" id="UP000019132">
    <property type="component" value="Unassembled WGS sequence"/>
</dbReference>
<dbReference type="PROSITE" id="PS50296">
    <property type="entry name" value="SUI1"/>
    <property type="match status" value="1"/>
</dbReference>
<evidence type="ECO:0000313" key="5">
    <source>
        <dbReference type="Proteomes" id="UP000019132"/>
    </source>
</evidence>